<proteinExistence type="predicted"/>
<gene>
    <name evidence="1" type="ORF">KM92DES2_12297</name>
</gene>
<dbReference type="EMBL" id="FLUP01000001">
    <property type="protein sequence ID" value="SBW07160.1"/>
    <property type="molecule type" value="Genomic_DNA"/>
</dbReference>
<evidence type="ECO:0000313" key="1">
    <source>
        <dbReference type="EMBL" id="SBW07160.1"/>
    </source>
</evidence>
<sequence>MSDKRKFQASFSVKVDTSRVRFELASAEDYGGPEGFFRIRSGRRWINGADGKPRFFDKAGLARLLADVALGDLASPPAPPEIPYPSRVSVKVWRDGMPDWFCAWTTTPPILDYSGRWVVCVSMDGTRQFVPVEDVTVHPEKRRG</sequence>
<organism evidence="1">
    <name type="scientific">uncultured Desulfovibrio sp</name>
    <dbReference type="NCBI Taxonomy" id="167968"/>
    <lineage>
        <taxon>Bacteria</taxon>
        <taxon>Pseudomonadati</taxon>
        <taxon>Thermodesulfobacteriota</taxon>
        <taxon>Desulfovibrionia</taxon>
        <taxon>Desulfovibrionales</taxon>
        <taxon>Desulfovibrionaceae</taxon>
        <taxon>Desulfovibrio</taxon>
        <taxon>environmental samples</taxon>
    </lineage>
</organism>
<protein>
    <submittedName>
        <fullName evidence="1">Uncharacterized protein</fullName>
    </submittedName>
</protein>
<dbReference type="RefSeq" id="WP_296936426.1">
    <property type="nucleotide sequence ID" value="NZ_LT598928.1"/>
</dbReference>
<reference evidence="1" key="1">
    <citation type="submission" date="2016-04" db="EMBL/GenBank/DDBJ databases">
        <authorList>
            <person name="Evans L.H."/>
            <person name="Alamgir A."/>
            <person name="Owens N."/>
            <person name="Weber N.D."/>
            <person name="Virtaneva K."/>
            <person name="Barbian K."/>
            <person name="Babar A."/>
            <person name="Rosenke K."/>
        </authorList>
    </citation>
    <scope>NUCLEOTIDE SEQUENCE</scope>
    <source>
        <strain evidence="1">92-2</strain>
    </source>
</reference>
<name>A0A212K5Z6_9BACT</name>
<accession>A0A212K5Z6</accession>
<dbReference type="AlphaFoldDB" id="A0A212K5Z6"/>